<name>A0A9D4XXX6_PEA</name>
<evidence type="ECO:0000256" key="9">
    <source>
        <dbReference type="ARBA" id="ARBA00023015"/>
    </source>
</evidence>
<evidence type="ECO:0000256" key="6">
    <source>
        <dbReference type="ARBA" id="ARBA00022833"/>
    </source>
</evidence>
<dbReference type="PROSITE" id="PS00107">
    <property type="entry name" value="PROTEIN_KINASE_ATP"/>
    <property type="match status" value="1"/>
</dbReference>
<accession>A0A9D4XXX6</accession>
<dbReference type="PROSITE" id="PS00018">
    <property type="entry name" value="EF_HAND_1"/>
    <property type="match status" value="1"/>
</dbReference>
<evidence type="ECO:0000256" key="12">
    <source>
        <dbReference type="ARBA" id="ARBA00048679"/>
    </source>
</evidence>
<comment type="catalytic activity">
    <reaction evidence="12">
        <text>L-seryl-[protein] + ATP = O-phospho-L-seryl-[protein] + ADP + H(+)</text>
        <dbReference type="Rhea" id="RHEA:17989"/>
        <dbReference type="Rhea" id="RHEA-COMP:9863"/>
        <dbReference type="Rhea" id="RHEA-COMP:11604"/>
        <dbReference type="ChEBI" id="CHEBI:15378"/>
        <dbReference type="ChEBI" id="CHEBI:29999"/>
        <dbReference type="ChEBI" id="CHEBI:30616"/>
        <dbReference type="ChEBI" id="CHEBI:83421"/>
        <dbReference type="ChEBI" id="CHEBI:456216"/>
        <dbReference type="EC" id="2.7.11.1"/>
    </reaction>
</comment>
<sequence>MGSGNEVHSVGEFSLDAKWIIDPKQLFVGPKIGEGAHAKVYEGKYKNQNIAVKIINKGETPEEISRREARFGREVAMLSKVQHKNLVRFIGACKEPVMVIVTELLLGGTLLMGQPNQTIPTQSVMNEVGSTATTEVVGAELVNTQPTKKRKASASGSRQSSACWEHFIRLPDDLVDTPTAACKHCDKKYLCDPRTHGTTNMNHHILKCAKKPRTIDPTQTILTYPSAEGSSLGHVSSKFDKQACRKALSIFVVLDEQPFSAVEGEGFKYYSKVMQPQFTLSSRRTVARDCFQLHLDEKQKLKAFFKSDCNRVALTTDFIPNHKGDTVGRKIEEVLRDWGIRNVSTITVDNATSNDVAVAYLHRKISTMNGMMGDGKCFHMRCAAHILNLVVNEGLKDKHLSITNVRDAVRFVKSSPHRAAKFKECIEFAGITCKKLVCLDVSTRWNATYLMLEAAEKFQAAFDKHEYEESSYREFFGKGSPPSSDDWDIVRAFISFLKLFYEATNVFSTSQSVSLHSVFHQVSAMYCELKQATMNLNGVFASVGGDMMEKVLNSLLVAAHLFTHTAVILDDVAKIADFDLSNQAPDAATRLHSTCVLGTFGYHAPEYAMIGNLSSKSDVYSFGVILLELLTGRKPVDHTLPRGQQSLVTWAAPRLSEDKMAAIAALCVQYEAEFRPNMSIIVMAENLSEEEIKGLKAMFANMDTDGSGTITYEELKTDQTQLLPSETETQVSNSDSVEGLLPVSKVYNETSE</sequence>
<comment type="caution">
    <text evidence="18">The sequence shown here is derived from an EMBL/GenBank/DDBJ whole genome shotgun (WGS) entry which is preliminary data.</text>
</comment>
<dbReference type="SUPFAM" id="SSF56112">
    <property type="entry name" value="Protein kinase-like (PK-like)"/>
    <property type="match status" value="2"/>
</dbReference>
<feature type="domain" description="EF-hand" evidence="16">
    <location>
        <begin position="690"/>
        <end position="725"/>
    </location>
</feature>
<evidence type="ECO:0000256" key="1">
    <source>
        <dbReference type="ARBA" id="ARBA00022679"/>
    </source>
</evidence>
<dbReference type="InterPro" id="IPR017441">
    <property type="entry name" value="Protein_kinase_ATP_BS"/>
</dbReference>
<keyword evidence="6" id="KW-0862">Zinc</keyword>
<dbReference type="InterPro" id="IPR001245">
    <property type="entry name" value="Ser-Thr/Tyr_kinase_cat_dom"/>
</dbReference>
<dbReference type="Pfam" id="PF02892">
    <property type="entry name" value="zf-BED"/>
    <property type="match status" value="1"/>
</dbReference>
<dbReference type="GO" id="GO:0004674">
    <property type="term" value="F:protein serine/threonine kinase activity"/>
    <property type="evidence" value="ECO:0007669"/>
    <property type="project" value="UniProtKB-EC"/>
</dbReference>
<dbReference type="FunFam" id="3.30.200.20:FF:000034">
    <property type="entry name" value="Kinase suppressor of Ras 1"/>
    <property type="match status" value="1"/>
</dbReference>
<keyword evidence="1" id="KW-0808">Transferase</keyword>
<organism evidence="18 19">
    <name type="scientific">Pisum sativum</name>
    <name type="common">Garden pea</name>
    <name type="synonym">Lathyrus oleraceus</name>
    <dbReference type="NCBI Taxonomy" id="3888"/>
    <lineage>
        <taxon>Eukaryota</taxon>
        <taxon>Viridiplantae</taxon>
        <taxon>Streptophyta</taxon>
        <taxon>Embryophyta</taxon>
        <taxon>Tracheophyta</taxon>
        <taxon>Spermatophyta</taxon>
        <taxon>Magnoliopsida</taxon>
        <taxon>eudicotyledons</taxon>
        <taxon>Gunneridae</taxon>
        <taxon>Pentapetalae</taxon>
        <taxon>rosids</taxon>
        <taxon>fabids</taxon>
        <taxon>Fabales</taxon>
        <taxon>Fabaceae</taxon>
        <taxon>Papilionoideae</taxon>
        <taxon>50 kb inversion clade</taxon>
        <taxon>NPAAA clade</taxon>
        <taxon>Hologalegina</taxon>
        <taxon>IRL clade</taxon>
        <taxon>Fabeae</taxon>
        <taxon>Lathyrus</taxon>
    </lineage>
</organism>
<dbReference type="InterPro" id="IPR011009">
    <property type="entry name" value="Kinase-like_dom_sf"/>
</dbReference>
<evidence type="ECO:0000256" key="2">
    <source>
        <dbReference type="ARBA" id="ARBA00022723"/>
    </source>
</evidence>
<dbReference type="Gene3D" id="1.10.238.10">
    <property type="entry name" value="EF-hand"/>
    <property type="match status" value="1"/>
</dbReference>
<comment type="catalytic activity">
    <reaction evidence="11">
        <text>L-threonyl-[protein] + ATP = O-phospho-L-threonyl-[protein] + ADP + H(+)</text>
        <dbReference type="Rhea" id="RHEA:46608"/>
        <dbReference type="Rhea" id="RHEA-COMP:11060"/>
        <dbReference type="Rhea" id="RHEA-COMP:11605"/>
        <dbReference type="ChEBI" id="CHEBI:15378"/>
        <dbReference type="ChEBI" id="CHEBI:30013"/>
        <dbReference type="ChEBI" id="CHEBI:30616"/>
        <dbReference type="ChEBI" id="CHEBI:61977"/>
        <dbReference type="ChEBI" id="CHEBI:456216"/>
        <dbReference type="EC" id="2.7.11.1"/>
    </reaction>
</comment>
<dbReference type="GO" id="GO:0003677">
    <property type="term" value="F:DNA binding"/>
    <property type="evidence" value="ECO:0007669"/>
    <property type="project" value="InterPro"/>
</dbReference>
<dbReference type="SUPFAM" id="SSF140996">
    <property type="entry name" value="Hermes dimerisation domain"/>
    <property type="match status" value="1"/>
</dbReference>
<dbReference type="PROSITE" id="PS50011">
    <property type="entry name" value="PROTEIN_KINASE_DOM"/>
    <property type="match status" value="1"/>
</dbReference>
<dbReference type="SUPFAM" id="SSF53098">
    <property type="entry name" value="Ribonuclease H-like"/>
    <property type="match status" value="1"/>
</dbReference>
<evidence type="ECO:0000259" key="17">
    <source>
        <dbReference type="PROSITE" id="PS50808"/>
    </source>
</evidence>
<keyword evidence="19" id="KW-1185">Reference proteome</keyword>
<feature type="domain" description="BED-type" evidence="17">
    <location>
        <begin position="158"/>
        <end position="215"/>
    </location>
</feature>
<reference evidence="18 19" key="1">
    <citation type="journal article" date="2022" name="Nat. Genet.">
        <title>Improved pea reference genome and pan-genome highlight genomic features and evolutionary characteristics.</title>
        <authorList>
            <person name="Yang T."/>
            <person name="Liu R."/>
            <person name="Luo Y."/>
            <person name="Hu S."/>
            <person name="Wang D."/>
            <person name="Wang C."/>
            <person name="Pandey M.K."/>
            <person name="Ge S."/>
            <person name="Xu Q."/>
            <person name="Li N."/>
            <person name="Li G."/>
            <person name="Huang Y."/>
            <person name="Saxena R.K."/>
            <person name="Ji Y."/>
            <person name="Li M."/>
            <person name="Yan X."/>
            <person name="He Y."/>
            <person name="Liu Y."/>
            <person name="Wang X."/>
            <person name="Xiang C."/>
            <person name="Varshney R.K."/>
            <person name="Ding H."/>
            <person name="Gao S."/>
            <person name="Zong X."/>
        </authorList>
    </citation>
    <scope>NUCLEOTIDE SEQUENCE [LARGE SCALE GENOMIC DNA]</scope>
    <source>
        <strain evidence="18 19">cv. Zhongwan 6</strain>
    </source>
</reference>
<feature type="binding site" evidence="14">
    <location>
        <position position="53"/>
    </location>
    <ligand>
        <name>ATP</name>
        <dbReference type="ChEBI" id="CHEBI:30616"/>
    </ligand>
</feature>
<dbReference type="PANTHER" id="PTHR46481">
    <property type="entry name" value="ZINC FINGER BED DOMAIN-CONTAINING PROTEIN 4"/>
    <property type="match status" value="1"/>
</dbReference>
<protein>
    <submittedName>
        <fullName evidence="18">Uncharacterized protein</fullName>
    </submittedName>
</protein>
<dbReference type="GO" id="GO:0005509">
    <property type="term" value="F:calcium ion binding"/>
    <property type="evidence" value="ECO:0007669"/>
    <property type="project" value="InterPro"/>
</dbReference>
<evidence type="ECO:0000256" key="3">
    <source>
        <dbReference type="ARBA" id="ARBA00022741"/>
    </source>
</evidence>
<dbReference type="GO" id="GO:0008270">
    <property type="term" value="F:zinc ion binding"/>
    <property type="evidence" value="ECO:0007669"/>
    <property type="project" value="UniProtKB-KW"/>
</dbReference>
<keyword evidence="3 14" id="KW-0547">Nucleotide-binding</keyword>
<evidence type="ECO:0000313" key="19">
    <source>
        <dbReference type="Proteomes" id="UP001058974"/>
    </source>
</evidence>
<keyword evidence="5" id="KW-0418">Kinase</keyword>
<dbReference type="InterPro" id="IPR018247">
    <property type="entry name" value="EF_Hand_1_Ca_BS"/>
</dbReference>
<dbReference type="InterPro" id="IPR002048">
    <property type="entry name" value="EF_hand_dom"/>
</dbReference>
<dbReference type="InterPro" id="IPR003656">
    <property type="entry name" value="Znf_BED"/>
</dbReference>
<dbReference type="Pfam" id="PF07714">
    <property type="entry name" value="PK_Tyr_Ser-Thr"/>
    <property type="match status" value="2"/>
</dbReference>
<dbReference type="PANTHER" id="PTHR46481:SF7">
    <property type="entry name" value="ZINC FINGER BED DOMAIN-CONTAINING PROTEIN RICESLEEPER 2-LIKE"/>
    <property type="match status" value="1"/>
</dbReference>
<dbReference type="InterPro" id="IPR052035">
    <property type="entry name" value="ZnF_BED_domain_contain"/>
</dbReference>
<dbReference type="Proteomes" id="UP001058974">
    <property type="component" value="Chromosome 3"/>
</dbReference>
<dbReference type="SUPFAM" id="SSF47473">
    <property type="entry name" value="EF-hand"/>
    <property type="match status" value="1"/>
</dbReference>
<evidence type="ECO:0000256" key="13">
    <source>
        <dbReference type="PROSITE-ProRule" id="PRU00027"/>
    </source>
</evidence>
<evidence type="ECO:0000256" key="7">
    <source>
        <dbReference type="ARBA" id="ARBA00022837"/>
    </source>
</evidence>
<keyword evidence="7" id="KW-0106">Calcium</keyword>
<evidence type="ECO:0000259" key="16">
    <source>
        <dbReference type="PROSITE" id="PS50222"/>
    </source>
</evidence>
<evidence type="ECO:0000256" key="10">
    <source>
        <dbReference type="ARBA" id="ARBA00023163"/>
    </source>
</evidence>
<keyword evidence="2" id="KW-0479">Metal-binding</keyword>
<proteinExistence type="predicted"/>
<dbReference type="InterPro" id="IPR036236">
    <property type="entry name" value="Znf_C2H2_sf"/>
</dbReference>
<evidence type="ECO:0000256" key="8">
    <source>
        <dbReference type="ARBA" id="ARBA00022840"/>
    </source>
</evidence>
<dbReference type="SMART" id="SM00054">
    <property type="entry name" value="EFh"/>
    <property type="match status" value="1"/>
</dbReference>
<dbReference type="SMART" id="SM00614">
    <property type="entry name" value="ZnF_BED"/>
    <property type="match status" value="1"/>
</dbReference>
<evidence type="ECO:0000256" key="11">
    <source>
        <dbReference type="ARBA" id="ARBA00047899"/>
    </source>
</evidence>
<dbReference type="PROSITE" id="PS50808">
    <property type="entry name" value="ZF_BED"/>
    <property type="match status" value="1"/>
</dbReference>
<keyword evidence="8 14" id="KW-0067">ATP-binding</keyword>
<evidence type="ECO:0000256" key="14">
    <source>
        <dbReference type="PROSITE-ProRule" id="PRU10141"/>
    </source>
</evidence>
<dbReference type="GO" id="GO:0005524">
    <property type="term" value="F:ATP binding"/>
    <property type="evidence" value="ECO:0007669"/>
    <property type="project" value="UniProtKB-UniRule"/>
</dbReference>
<dbReference type="InterPro" id="IPR000719">
    <property type="entry name" value="Prot_kinase_dom"/>
</dbReference>
<dbReference type="InterPro" id="IPR011992">
    <property type="entry name" value="EF-hand-dom_pair"/>
</dbReference>
<dbReference type="InterPro" id="IPR012337">
    <property type="entry name" value="RNaseH-like_sf"/>
</dbReference>
<dbReference type="EMBL" id="JAMSHJ010000003">
    <property type="protein sequence ID" value="KAI5428119.1"/>
    <property type="molecule type" value="Genomic_DNA"/>
</dbReference>
<evidence type="ECO:0000313" key="18">
    <source>
        <dbReference type="EMBL" id="KAI5428119.1"/>
    </source>
</evidence>
<gene>
    <name evidence="18" type="ORF">KIW84_033214</name>
</gene>
<keyword evidence="10" id="KW-0804">Transcription</keyword>
<keyword evidence="4 13" id="KW-0863">Zinc-finger</keyword>
<dbReference type="SUPFAM" id="SSF57667">
    <property type="entry name" value="beta-beta-alpha zinc fingers"/>
    <property type="match status" value="1"/>
</dbReference>
<keyword evidence="9" id="KW-0805">Transcription regulation</keyword>
<evidence type="ECO:0000256" key="4">
    <source>
        <dbReference type="ARBA" id="ARBA00022771"/>
    </source>
</evidence>
<dbReference type="Gene3D" id="3.30.200.20">
    <property type="entry name" value="Phosphorylase Kinase, domain 1"/>
    <property type="match status" value="1"/>
</dbReference>
<evidence type="ECO:0000259" key="15">
    <source>
        <dbReference type="PROSITE" id="PS50011"/>
    </source>
</evidence>
<dbReference type="AlphaFoldDB" id="A0A9D4XXX6"/>
<feature type="domain" description="Protein kinase" evidence="15">
    <location>
        <begin position="26"/>
        <end position="687"/>
    </location>
</feature>
<dbReference type="Gramene" id="Psat03G0321400-T1">
    <property type="protein sequence ID" value="KAI5428119.1"/>
    <property type="gene ID" value="KIW84_033214"/>
</dbReference>
<dbReference type="Gene3D" id="1.10.510.10">
    <property type="entry name" value="Transferase(Phosphotransferase) domain 1"/>
    <property type="match status" value="1"/>
</dbReference>
<evidence type="ECO:0000256" key="5">
    <source>
        <dbReference type="ARBA" id="ARBA00022777"/>
    </source>
</evidence>
<dbReference type="PROSITE" id="PS50222">
    <property type="entry name" value="EF_HAND_2"/>
    <property type="match status" value="1"/>
</dbReference>